<dbReference type="Pfam" id="PF03737">
    <property type="entry name" value="RraA-like"/>
    <property type="match status" value="1"/>
</dbReference>
<evidence type="ECO:0000256" key="2">
    <source>
        <dbReference type="ARBA" id="ARBA00001968"/>
    </source>
</evidence>
<dbReference type="Gene3D" id="3.50.30.40">
    <property type="entry name" value="Ribonuclease E inhibitor RraA/RraA-like"/>
    <property type="match status" value="1"/>
</dbReference>
<evidence type="ECO:0000256" key="9">
    <source>
        <dbReference type="ARBA" id="ARBA00029596"/>
    </source>
</evidence>
<dbReference type="GO" id="GO:0008168">
    <property type="term" value="F:methyltransferase activity"/>
    <property type="evidence" value="ECO:0007669"/>
    <property type="project" value="UniProtKB-KW"/>
</dbReference>
<dbReference type="OrthoDB" id="9805307at2"/>
<reference evidence="14" key="3">
    <citation type="submission" date="2020-02" db="EMBL/GenBank/DDBJ databases">
        <authorList>
            <person name="Matsumoto Y."/>
            <person name="Motooka D."/>
            <person name="Nakamura S."/>
        </authorList>
    </citation>
    <scope>NUCLEOTIDE SEQUENCE</scope>
    <source>
        <strain evidence="14">JCM 6377</strain>
    </source>
</reference>
<comment type="cofactor">
    <cofactor evidence="2">
        <name>a divalent metal cation</name>
        <dbReference type="ChEBI" id="CHEBI:60240"/>
    </cofactor>
</comment>
<evidence type="ECO:0000313" key="14">
    <source>
        <dbReference type="EMBL" id="GFG54876.1"/>
    </source>
</evidence>
<comment type="cofactor">
    <cofactor evidence="13">
        <name>Mg(2+)</name>
        <dbReference type="ChEBI" id="CHEBI:18420"/>
    </cofactor>
</comment>
<proteinExistence type="inferred from homology"/>
<evidence type="ECO:0000256" key="3">
    <source>
        <dbReference type="ARBA" id="ARBA00008621"/>
    </source>
</evidence>
<accession>A0A2A7N1M5</accession>
<comment type="caution">
    <text evidence="15">The sequence shown here is derived from an EMBL/GenBank/DDBJ whole genome shotgun (WGS) entry which is preliminary data.</text>
</comment>
<dbReference type="CDD" id="cd16841">
    <property type="entry name" value="RraA_family"/>
    <property type="match status" value="1"/>
</dbReference>
<reference evidence="14 17" key="2">
    <citation type="journal article" date="2019" name="Emerg. Microbes Infect.">
        <title>Comprehensive subspecies identification of 175 nontuberculous mycobacteria species based on 7547 genomic profiles.</title>
        <authorList>
            <person name="Matsumoto Y."/>
            <person name="Kinjo T."/>
            <person name="Motooka D."/>
            <person name="Nabeya D."/>
            <person name="Jung N."/>
            <person name="Uechi K."/>
            <person name="Horii T."/>
            <person name="Iida T."/>
            <person name="Fujita J."/>
            <person name="Nakamura S."/>
        </authorList>
    </citation>
    <scope>NUCLEOTIDE SEQUENCE [LARGE SCALE GENOMIC DNA]</scope>
    <source>
        <strain evidence="14 17">JCM 6377</strain>
    </source>
</reference>
<dbReference type="GO" id="GO:0047443">
    <property type="term" value="F:4-hydroxy-4-methyl-2-oxoglutarate aldolase activity"/>
    <property type="evidence" value="ECO:0007669"/>
    <property type="project" value="UniProtKB-EC"/>
</dbReference>
<keyword evidence="16" id="KW-1185">Reference proteome</keyword>
<evidence type="ECO:0000256" key="6">
    <source>
        <dbReference type="ARBA" id="ARBA00012947"/>
    </source>
</evidence>
<evidence type="ECO:0000313" key="15">
    <source>
        <dbReference type="EMBL" id="PEG37794.1"/>
    </source>
</evidence>
<dbReference type="InterPro" id="IPR005493">
    <property type="entry name" value="RraA/RraA-like"/>
</dbReference>
<dbReference type="GO" id="GO:0046872">
    <property type="term" value="F:metal ion binding"/>
    <property type="evidence" value="ECO:0007669"/>
    <property type="project" value="UniProtKB-KW"/>
</dbReference>
<evidence type="ECO:0000313" key="17">
    <source>
        <dbReference type="Proteomes" id="UP000465302"/>
    </source>
</evidence>
<comment type="subunit">
    <text evidence="4">Homotrimer.</text>
</comment>
<comment type="function">
    <text evidence="8">Catalyzes the aldol cleavage of 4-hydroxy-4-methyl-2-oxoglutarate (HMG) into 2 molecules of pyruvate. Also contains a secondary oxaloacetate (OAA) decarboxylase activity due to the common pyruvate enolate transition state formed following C-C bond cleavage in the retro-aldol and decarboxylation reactions.</text>
</comment>
<dbReference type="EC" id="4.1.1.112" evidence="6"/>
<keyword evidence="13" id="KW-0479">Metal-binding</keyword>
<protein>
    <recommendedName>
        <fullName evidence="7">Putative 4-hydroxy-4-methyl-2-oxoglutarate aldolase</fullName>
        <ecNumber evidence="6">4.1.1.112</ecNumber>
        <ecNumber evidence="5">4.1.3.17</ecNumber>
    </recommendedName>
    <alternativeName>
        <fullName evidence="11">Oxaloacetate decarboxylase</fullName>
    </alternativeName>
    <alternativeName>
        <fullName evidence="9">Regulator of ribonuclease activity homolog</fullName>
    </alternativeName>
    <alternativeName>
        <fullName evidence="10">RraA-like protein</fullName>
    </alternativeName>
</protein>
<dbReference type="PANTHER" id="PTHR33254">
    <property type="entry name" value="4-HYDROXY-4-METHYL-2-OXOGLUTARATE ALDOLASE 3-RELATED"/>
    <property type="match status" value="1"/>
</dbReference>
<dbReference type="InterPro" id="IPR036704">
    <property type="entry name" value="RraA/RraA-like_sf"/>
</dbReference>
<sequence>MQSLSSLASRVRTADIVDAMGRLHRHRCHLLDLVSPTPPRRLFGPAVTISYFPSCSAALPPDSYNFKKLFYRAIEGGGEGYVLVLASNGYTEASLGGGTKLARAEKHRLAGILADGRLRDFAELKQYDLAVYCRGETTRWGGDTVTPYEANRPVVIDGVGIYPGDYIFADASGAAVIPADDVRAVLHTANQIVAADASFVVSIKSESPDLNGSPG</sequence>
<evidence type="ECO:0000256" key="10">
    <source>
        <dbReference type="ARBA" id="ARBA00030169"/>
    </source>
</evidence>
<evidence type="ECO:0000256" key="7">
    <source>
        <dbReference type="ARBA" id="ARBA00016549"/>
    </source>
</evidence>
<evidence type="ECO:0000256" key="1">
    <source>
        <dbReference type="ARBA" id="ARBA00001342"/>
    </source>
</evidence>
<comment type="catalytic activity">
    <reaction evidence="1">
        <text>4-hydroxy-4-methyl-2-oxoglutarate = 2 pyruvate</text>
        <dbReference type="Rhea" id="RHEA:22748"/>
        <dbReference type="ChEBI" id="CHEBI:15361"/>
        <dbReference type="ChEBI" id="CHEBI:58276"/>
        <dbReference type="EC" id="4.1.3.17"/>
    </reaction>
</comment>
<keyword evidence="15" id="KW-0808">Transferase</keyword>
<dbReference type="GO" id="GO:0008948">
    <property type="term" value="F:oxaloacetate decarboxylase activity"/>
    <property type="evidence" value="ECO:0007669"/>
    <property type="project" value="UniProtKB-EC"/>
</dbReference>
<dbReference type="EMBL" id="BLKS01000003">
    <property type="protein sequence ID" value="GFG54876.1"/>
    <property type="molecule type" value="Genomic_DNA"/>
</dbReference>
<name>A0A2A7N1M5_MYCAG</name>
<organism evidence="15 16">
    <name type="scientific">Mycolicibacterium agri</name>
    <name type="common">Mycobacterium agri</name>
    <dbReference type="NCBI Taxonomy" id="36811"/>
    <lineage>
        <taxon>Bacteria</taxon>
        <taxon>Bacillati</taxon>
        <taxon>Actinomycetota</taxon>
        <taxon>Actinomycetes</taxon>
        <taxon>Mycobacteriales</taxon>
        <taxon>Mycobacteriaceae</taxon>
        <taxon>Mycolicibacterium</taxon>
    </lineage>
</organism>
<evidence type="ECO:0000256" key="8">
    <source>
        <dbReference type="ARBA" id="ARBA00025046"/>
    </source>
</evidence>
<evidence type="ECO:0000313" key="16">
    <source>
        <dbReference type="Proteomes" id="UP000220914"/>
    </source>
</evidence>
<reference evidence="15 16" key="1">
    <citation type="submission" date="2017-10" db="EMBL/GenBank/DDBJ databases">
        <title>The new phylogeny of genus Mycobacterium.</title>
        <authorList>
            <person name="Tortoli E."/>
            <person name="Trovato A."/>
            <person name="Cirillo D.M."/>
        </authorList>
    </citation>
    <scope>NUCLEOTIDE SEQUENCE [LARGE SCALE GENOMIC DNA]</scope>
    <source>
        <strain evidence="15 16">CCUG37673</strain>
    </source>
</reference>
<feature type="binding site" evidence="13">
    <location>
        <position position="119"/>
    </location>
    <ligand>
        <name>substrate</name>
    </ligand>
</feature>
<feature type="binding site" evidence="13">
    <location>
        <position position="120"/>
    </location>
    <ligand>
        <name>Mg(2+)</name>
        <dbReference type="ChEBI" id="CHEBI:18420"/>
    </ligand>
</feature>
<evidence type="ECO:0000256" key="4">
    <source>
        <dbReference type="ARBA" id="ARBA00011233"/>
    </source>
</evidence>
<evidence type="ECO:0000256" key="5">
    <source>
        <dbReference type="ARBA" id="ARBA00012213"/>
    </source>
</evidence>
<evidence type="ECO:0000256" key="12">
    <source>
        <dbReference type="ARBA" id="ARBA00047973"/>
    </source>
</evidence>
<dbReference type="Proteomes" id="UP000465302">
    <property type="component" value="Unassembled WGS sequence"/>
</dbReference>
<dbReference type="AlphaFoldDB" id="A0A2A7N1M5"/>
<dbReference type="Proteomes" id="UP000220914">
    <property type="component" value="Unassembled WGS sequence"/>
</dbReference>
<dbReference type="EMBL" id="PDCP01000024">
    <property type="protein sequence ID" value="PEG37794.1"/>
    <property type="molecule type" value="Genomic_DNA"/>
</dbReference>
<comment type="catalytic activity">
    <reaction evidence="12">
        <text>oxaloacetate + H(+) = pyruvate + CO2</text>
        <dbReference type="Rhea" id="RHEA:15641"/>
        <dbReference type="ChEBI" id="CHEBI:15361"/>
        <dbReference type="ChEBI" id="CHEBI:15378"/>
        <dbReference type="ChEBI" id="CHEBI:16452"/>
        <dbReference type="ChEBI" id="CHEBI:16526"/>
        <dbReference type="EC" id="4.1.1.112"/>
    </reaction>
</comment>
<dbReference type="SUPFAM" id="SSF89562">
    <property type="entry name" value="RraA-like"/>
    <property type="match status" value="1"/>
</dbReference>
<evidence type="ECO:0000256" key="11">
    <source>
        <dbReference type="ARBA" id="ARBA00032305"/>
    </source>
</evidence>
<keyword evidence="15" id="KW-0489">Methyltransferase</keyword>
<comment type="similarity">
    <text evidence="3">Belongs to the class II aldolase/RraA-like family.</text>
</comment>
<keyword evidence="13" id="KW-0460">Magnesium</keyword>
<dbReference type="PANTHER" id="PTHR33254:SF4">
    <property type="entry name" value="4-HYDROXY-4-METHYL-2-OXOGLUTARATE ALDOLASE 3-RELATED"/>
    <property type="match status" value="1"/>
</dbReference>
<dbReference type="GO" id="GO:0032259">
    <property type="term" value="P:methylation"/>
    <property type="evidence" value="ECO:0007669"/>
    <property type="project" value="UniProtKB-KW"/>
</dbReference>
<evidence type="ECO:0000256" key="13">
    <source>
        <dbReference type="PIRSR" id="PIRSR605493-1"/>
    </source>
</evidence>
<gene>
    <name evidence="15" type="ORF">CQY20_15170</name>
    <name evidence="14" type="ORF">MAGR_63170</name>
</gene>
<dbReference type="EC" id="4.1.3.17" evidence="5"/>